<dbReference type="SUPFAM" id="SSF52980">
    <property type="entry name" value="Restriction endonuclease-like"/>
    <property type="match status" value="1"/>
</dbReference>
<protein>
    <recommendedName>
        <fullName evidence="2">UPF0102 protein A2311_01795</fullName>
    </recommendedName>
</protein>
<organism evidence="3 4">
    <name type="scientific">candidate division WOR-1 bacterium RIFOXYB2_FULL_48_7</name>
    <dbReference type="NCBI Taxonomy" id="1802583"/>
    <lineage>
        <taxon>Bacteria</taxon>
        <taxon>Bacillati</taxon>
        <taxon>Saganbacteria</taxon>
    </lineage>
</organism>
<evidence type="ECO:0000256" key="1">
    <source>
        <dbReference type="ARBA" id="ARBA00006738"/>
    </source>
</evidence>
<dbReference type="Pfam" id="PF02021">
    <property type="entry name" value="UPF0102"/>
    <property type="match status" value="1"/>
</dbReference>
<dbReference type="PANTHER" id="PTHR34039:SF1">
    <property type="entry name" value="UPF0102 PROTEIN YRAN"/>
    <property type="match status" value="1"/>
</dbReference>
<dbReference type="InterPro" id="IPR003509">
    <property type="entry name" value="UPF0102_YraN-like"/>
</dbReference>
<dbReference type="InterPro" id="IPR011335">
    <property type="entry name" value="Restrct_endonuc-II-like"/>
</dbReference>
<reference evidence="3 4" key="1">
    <citation type="journal article" date="2016" name="Nat. Commun.">
        <title>Thousands of microbial genomes shed light on interconnected biogeochemical processes in an aquifer system.</title>
        <authorList>
            <person name="Anantharaman K."/>
            <person name="Brown C.T."/>
            <person name="Hug L.A."/>
            <person name="Sharon I."/>
            <person name="Castelle C.J."/>
            <person name="Probst A.J."/>
            <person name="Thomas B.C."/>
            <person name="Singh A."/>
            <person name="Wilkins M.J."/>
            <person name="Karaoz U."/>
            <person name="Brodie E.L."/>
            <person name="Williams K.H."/>
            <person name="Hubbard S.S."/>
            <person name="Banfield J.F."/>
        </authorList>
    </citation>
    <scope>NUCLEOTIDE SEQUENCE [LARGE SCALE GENOMIC DNA]</scope>
</reference>
<accession>A0A1F4TD55</accession>
<dbReference type="NCBIfam" id="NF009150">
    <property type="entry name" value="PRK12497.1-3"/>
    <property type="match status" value="1"/>
</dbReference>
<dbReference type="PANTHER" id="PTHR34039">
    <property type="entry name" value="UPF0102 PROTEIN YRAN"/>
    <property type="match status" value="1"/>
</dbReference>
<dbReference type="AlphaFoldDB" id="A0A1F4TD55"/>
<dbReference type="InterPro" id="IPR011856">
    <property type="entry name" value="tRNA_endonuc-like_dom_sf"/>
</dbReference>
<dbReference type="EMBL" id="MEUF01000088">
    <property type="protein sequence ID" value="OGC30696.1"/>
    <property type="molecule type" value="Genomic_DNA"/>
</dbReference>
<dbReference type="Gene3D" id="3.40.1350.10">
    <property type="match status" value="1"/>
</dbReference>
<gene>
    <name evidence="3" type="ORF">A2311_01795</name>
</gene>
<proteinExistence type="inferred from homology"/>
<evidence type="ECO:0000256" key="2">
    <source>
        <dbReference type="HAMAP-Rule" id="MF_00048"/>
    </source>
</evidence>
<dbReference type="GO" id="GO:0003676">
    <property type="term" value="F:nucleic acid binding"/>
    <property type="evidence" value="ECO:0007669"/>
    <property type="project" value="InterPro"/>
</dbReference>
<comment type="similarity">
    <text evidence="1 2">Belongs to the UPF0102 family.</text>
</comment>
<dbReference type="Proteomes" id="UP000178951">
    <property type="component" value="Unassembled WGS sequence"/>
</dbReference>
<dbReference type="STRING" id="1802583.A2311_01795"/>
<dbReference type="CDD" id="cd20736">
    <property type="entry name" value="PoNe_Nuclease"/>
    <property type="match status" value="1"/>
</dbReference>
<name>A0A1F4TD55_UNCSA</name>
<sequence length="122" mass="13986">MGLSSYKIGQAGEEFAAEYLNNHGYTILERNFHSQQGEIDLIARQDDFLVFIEVKNYSFRSYGSPAGAVRQAKRQSLIHAARTYLYKNNIKGTNCRFDVLTIYRRPDGSRALELFKNAFHVS</sequence>
<comment type="caution">
    <text evidence="3">The sequence shown here is derived from an EMBL/GenBank/DDBJ whole genome shotgun (WGS) entry which is preliminary data.</text>
</comment>
<dbReference type="HAMAP" id="MF_00048">
    <property type="entry name" value="UPF0102"/>
    <property type="match status" value="1"/>
</dbReference>
<evidence type="ECO:0000313" key="3">
    <source>
        <dbReference type="EMBL" id="OGC30696.1"/>
    </source>
</evidence>
<dbReference type="NCBIfam" id="TIGR00252">
    <property type="entry name" value="YraN family protein"/>
    <property type="match status" value="1"/>
</dbReference>
<evidence type="ECO:0000313" key="4">
    <source>
        <dbReference type="Proteomes" id="UP000178951"/>
    </source>
</evidence>